<dbReference type="PRINTS" id="PR00469">
    <property type="entry name" value="PNDRDTASEII"/>
</dbReference>
<dbReference type="PANTHER" id="PTHR43757:SF2">
    <property type="entry name" value="AMINOMETHYLTRANSFERASE, MITOCHONDRIAL"/>
    <property type="match status" value="1"/>
</dbReference>
<dbReference type="InterPro" id="IPR029043">
    <property type="entry name" value="GcvT/YgfZ_C"/>
</dbReference>
<dbReference type="InterPro" id="IPR042204">
    <property type="entry name" value="2Fe-2S-bd_N"/>
</dbReference>
<dbReference type="Pfam" id="PF08669">
    <property type="entry name" value="GCV_T_C"/>
    <property type="match status" value="1"/>
</dbReference>
<name>A0A1I4Z9V0_9RHOB</name>
<dbReference type="InterPro" id="IPR036188">
    <property type="entry name" value="FAD/NAD-bd_sf"/>
</dbReference>
<dbReference type="Pfam" id="PF17806">
    <property type="entry name" value="SO_alpha_A3"/>
    <property type="match status" value="1"/>
</dbReference>
<dbReference type="Proteomes" id="UP000198599">
    <property type="component" value="Unassembled WGS sequence"/>
</dbReference>
<dbReference type="NCBIfam" id="TIGR01372">
    <property type="entry name" value="soxA"/>
    <property type="match status" value="1"/>
</dbReference>
<dbReference type="Gene3D" id="3.50.50.60">
    <property type="entry name" value="FAD/NAD(P)-binding domain"/>
    <property type="match status" value="1"/>
</dbReference>
<evidence type="ECO:0000256" key="2">
    <source>
        <dbReference type="ARBA" id="ARBA00023002"/>
    </source>
</evidence>
<dbReference type="SUPFAM" id="SSF51905">
    <property type="entry name" value="FAD/NAD(P)-binding domain"/>
    <property type="match status" value="1"/>
</dbReference>
<dbReference type="SUPFAM" id="SSF103025">
    <property type="entry name" value="Folate-binding domain"/>
    <property type="match status" value="1"/>
</dbReference>
<evidence type="ECO:0000313" key="6">
    <source>
        <dbReference type="EMBL" id="SFN46978.1"/>
    </source>
</evidence>
<dbReference type="InterPro" id="IPR027266">
    <property type="entry name" value="TrmE/GcvT-like"/>
</dbReference>
<dbReference type="InterPro" id="IPR041117">
    <property type="entry name" value="SoxA_A3"/>
</dbReference>
<dbReference type="SUPFAM" id="SSF101790">
    <property type="entry name" value="Aminomethyltransferase beta-barrel domain"/>
    <property type="match status" value="1"/>
</dbReference>
<dbReference type="Gene3D" id="3.30.1360.120">
    <property type="entry name" value="Probable tRNA modification gtpase trme, domain 1"/>
    <property type="match status" value="1"/>
</dbReference>
<proteinExistence type="inferred from homology"/>
<organism evidence="6 7">
    <name type="scientific">Roseovarius lutimaris</name>
    <dbReference type="NCBI Taxonomy" id="1005928"/>
    <lineage>
        <taxon>Bacteria</taxon>
        <taxon>Pseudomonadati</taxon>
        <taxon>Pseudomonadota</taxon>
        <taxon>Alphaproteobacteria</taxon>
        <taxon>Rhodobacterales</taxon>
        <taxon>Roseobacteraceae</taxon>
        <taxon>Roseovarius</taxon>
    </lineage>
</organism>
<dbReference type="InterPro" id="IPR028896">
    <property type="entry name" value="GcvT/YgfZ/DmdA"/>
</dbReference>
<gene>
    <name evidence="6" type="ORF">SAMN04487859_10348</name>
</gene>
<evidence type="ECO:0000259" key="3">
    <source>
        <dbReference type="Pfam" id="PF01571"/>
    </source>
</evidence>
<feature type="domain" description="SoxA A3" evidence="5">
    <location>
        <begin position="494"/>
        <end position="578"/>
    </location>
</feature>
<accession>A0A1I4Z9V0</accession>
<sequence length="976" mass="104757">MRIEGKGLIERGTPVSFTFDGARYQGYEGDTLASALLANGVRMVGRSFKYHRPRGVMTAGSEEPNALVTIGLGAAQEPNLRATTVEVREGLWARSQNRWPTLGYDLLALNDLAAPFLGAGFYYKTFMWPRRFWERVYEPIIRRAAGLGALSGAPDEDRYERAFAHCDLLVIGAGPTGLMAALGAAKAGADVILADEDTTPGGRLLAETIEVDGVAGAIWAKEMVAELAAMPNVRVMTRTAITGAYDQGTYAALETRPYAMARRPGATVGTFWRLVARRTVLAAGALERPIAFANNDRPGVMMAGAVRAYVNRWGVAPGGSVVVFGNNDSAHRTAADLLEAGVHVAALVDSRHYATCDLDLPFYPGAEVCGTQGRRALESVTIRSARGEVRIRADCLAVSGGWNPSMHLACHMTARPVWNADLLAFLPPDGAVPGMVAAGAAAGEFSTRACLAAGLRAGQEVARDLGFKTGDLAVPMAEDAPYDIFPLWQVPGRGRAWLDFQNDVTVKDVEQAALENFRSVEHMKRYTTQGMAPDQGKNSNVAALAVLADATGRGIPETGTTTFRPPYVPVPIAAMGAGASGKGFAPERHTTSHAETEQRGAPMIEAGLWYRPSYFSRPGETHWRQSCDREVNMVRHAVGVCDVSTLGKIDIQGPDAGAFLDFVYTSMMSTLAVGRVRYGLMLREDGHVMDDGTSARLAENHYLITTTTAAAGQVMRHLEFVHQALRPDLDVRLASVTETWAQFAVAGPKSRALLNGLLDAPVDDARFPYMACGTVHIGGISARLFRISFSGEHAYEIAVPARYGAALFTELVSRAEAMEGGAYGMEALNVLRIEKGFITHAEIHGRTTAFDIGMQRMISAKKDCIGKAAAARPGLVDEAREQLVALKPVGAVKEILAGAHLFNAGDPATRDHDQGYVTSACYSPTLGHVIGLGFLKAGRARMGERVRMVDHLRGSDTLCEVIEPVQFDPDGGRLRG</sequence>
<dbReference type="InterPro" id="IPR006222">
    <property type="entry name" value="GCVT_N"/>
</dbReference>
<feature type="domain" description="Aminomethyltransferase C-terminal" evidence="4">
    <location>
        <begin position="895"/>
        <end position="968"/>
    </location>
</feature>
<dbReference type="InterPro" id="IPR006277">
    <property type="entry name" value="Sarcosine_oxidase_asu"/>
</dbReference>
<comment type="similarity">
    <text evidence="1">Belongs to the GcvT family.</text>
</comment>
<dbReference type="STRING" id="1005928.SAMN04487859_10348"/>
<dbReference type="PANTHER" id="PTHR43757">
    <property type="entry name" value="AMINOMETHYLTRANSFERASE"/>
    <property type="match status" value="1"/>
</dbReference>
<dbReference type="Pfam" id="PF01571">
    <property type="entry name" value="GCV_T"/>
    <property type="match status" value="1"/>
</dbReference>
<evidence type="ECO:0000259" key="4">
    <source>
        <dbReference type="Pfam" id="PF08669"/>
    </source>
</evidence>
<dbReference type="GO" id="GO:0046653">
    <property type="term" value="P:tetrahydrofolate metabolic process"/>
    <property type="evidence" value="ECO:0007669"/>
    <property type="project" value="InterPro"/>
</dbReference>
<dbReference type="EMBL" id="FOVP01000003">
    <property type="protein sequence ID" value="SFN46978.1"/>
    <property type="molecule type" value="Genomic_DNA"/>
</dbReference>
<dbReference type="PIRSF" id="PIRSF037980">
    <property type="entry name" value="SoxA"/>
    <property type="match status" value="1"/>
</dbReference>
<dbReference type="RefSeq" id="WP_092834250.1">
    <property type="nucleotide sequence ID" value="NZ_FOVP01000003.1"/>
</dbReference>
<dbReference type="GO" id="GO:0008115">
    <property type="term" value="F:sarcosine oxidase activity"/>
    <property type="evidence" value="ECO:0007669"/>
    <property type="project" value="InterPro"/>
</dbReference>
<keyword evidence="2" id="KW-0560">Oxidoreductase</keyword>
<feature type="domain" description="GCVT N-terminal" evidence="3">
    <location>
        <begin position="593"/>
        <end position="862"/>
    </location>
</feature>
<evidence type="ECO:0000256" key="1">
    <source>
        <dbReference type="ARBA" id="ARBA00008609"/>
    </source>
</evidence>
<dbReference type="Pfam" id="PF12831">
    <property type="entry name" value="FAD_oxidored"/>
    <property type="match status" value="1"/>
</dbReference>
<keyword evidence="7" id="KW-1185">Reference proteome</keyword>
<dbReference type="Pfam" id="PF13510">
    <property type="entry name" value="Fer2_4"/>
    <property type="match status" value="1"/>
</dbReference>
<reference evidence="7" key="1">
    <citation type="submission" date="2016-10" db="EMBL/GenBank/DDBJ databases">
        <authorList>
            <person name="Varghese N."/>
            <person name="Submissions S."/>
        </authorList>
    </citation>
    <scope>NUCLEOTIDE SEQUENCE [LARGE SCALE GENOMIC DNA]</scope>
    <source>
        <strain evidence="7">DSM 28463</strain>
    </source>
</reference>
<dbReference type="OrthoDB" id="5287468at2"/>
<dbReference type="InterPro" id="IPR013977">
    <property type="entry name" value="GcvT_C"/>
</dbReference>
<dbReference type="PRINTS" id="PR00368">
    <property type="entry name" value="FADPNR"/>
</dbReference>
<protein>
    <submittedName>
        <fullName evidence="6">Sarcosine oxidase subunit alpha</fullName>
    </submittedName>
</protein>
<evidence type="ECO:0000259" key="5">
    <source>
        <dbReference type="Pfam" id="PF17806"/>
    </source>
</evidence>
<dbReference type="Gene3D" id="3.10.20.440">
    <property type="entry name" value="2Fe-2S iron-sulphur cluster binding domain, sarcosine oxidase, alpha subunit, N-terminal domain"/>
    <property type="match status" value="1"/>
</dbReference>
<dbReference type="Gene3D" id="1.10.10.1100">
    <property type="entry name" value="BFD-like [2Fe-2S]-binding domain"/>
    <property type="match status" value="1"/>
</dbReference>
<dbReference type="InterPro" id="IPR041854">
    <property type="entry name" value="BFD-like_2Fe2S-bd_dom_sf"/>
</dbReference>
<evidence type="ECO:0000313" key="7">
    <source>
        <dbReference type="Proteomes" id="UP000198599"/>
    </source>
</evidence>
<dbReference type="AlphaFoldDB" id="A0A1I4Z9V0"/>